<dbReference type="CDD" id="cd01062">
    <property type="entry name" value="RNase_T2_prok"/>
    <property type="match status" value="1"/>
</dbReference>
<dbReference type="PANTHER" id="PTHR11240:SF22">
    <property type="entry name" value="RIBONUCLEASE T2"/>
    <property type="match status" value="1"/>
</dbReference>
<dbReference type="InterPro" id="IPR036430">
    <property type="entry name" value="RNase_T2-like_sf"/>
</dbReference>
<evidence type="ECO:0000256" key="2">
    <source>
        <dbReference type="RuleBase" id="RU004328"/>
    </source>
</evidence>
<gene>
    <name evidence="3" type="ORF">ABGN05_05325</name>
</gene>
<dbReference type="InterPro" id="IPR018188">
    <property type="entry name" value="RNase_T2_His_AS_1"/>
</dbReference>
<evidence type="ECO:0000313" key="3">
    <source>
        <dbReference type="EMBL" id="MEX0405081.1"/>
    </source>
</evidence>
<evidence type="ECO:0000256" key="1">
    <source>
        <dbReference type="ARBA" id="ARBA00007469"/>
    </source>
</evidence>
<dbReference type="Gene3D" id="3.90.730.10">
    <property type="entry name" value="Ribonuclease T2-like"/>
    <property type="match status" value="1"/>
</dbReference>
<dbReference type="PANTHER" id="PTHR11240">
    <property type="entry name" value="RIBONUCLEASE T2"/>
    <property type="match status" value="1"/>
</dbReference>
<comment type="caution">
    <text evidence="3">The sequence shown here is derived from an EMBL/GenBank/DDBJ whole genome shotgun (WGS) entry which is preliminary data.</text>
</comment>
<dbReference type="Pfam" id="PF00445">
    <property type="entry name" value="Ribonuclease_T2"/>
    <property type="match status" value="1"/>
</dbReference>
<dbReference type="RefSeq" id="WP_367952936.1">
    <property type="nucleotide sequence ID" value="NZ_JBDPGJ010000001.1"/>
</dbReference>
<dbReference type="InterPro" id="IPR001568">
    <property type="entry name" value="RNase_T2-like"/>
</dbReference>
<keyword evidence="4" id="KW-1185">Reference proteome</keyword>
<protein>
    <submittedName>
        <fullName evidence="3">Ribonuclease</fullName>
    </submittedName>
</protein>
<organism evidence="3 4">
    <name type="scientific">Aquibium pacificus</name>
    <dbReference type="NCBI Taxonomy" id="3153579"/>
    <lineage>
        <taxon>Bacteria</taxon>
        <taxon>Pseudomonadati</taxon>
        <taxon>Pseudomonadota</taxon>
        <taxon>Alphaproteobacteria</taxon>
        <taxon>Hyphomicrobiales</taxon>
        <taxon>Phyllobacteriaceae</taxon>
        <taxon>Aquibium</taxon>
    </lineage>
</organism>
<accession>A0ABV3SEV7</accession>
<dbReference type="Proteomes" id="UP001556692">
    <property type="component" value="Unassembled WGS sequence"/>
</dbReference>
<evidence type="ECO:0000313" key="4">
    <source>
        <dbReference type="Proteomes" id="UP001556692"/>
    </source>
</evidence>
<name>A0ABV3SEV7_9HYPH</name>
<dbReference type="InterPro" id="IPR033130">
    <property type="entry name" value="RNase_T2_His_AS_2"/>
</dbReference>
<dbReference type="PROSITE" id="PS00531">
    <property type="entry name" value="RNASE_T2_2"/>
    <property type="match status" value="1"/>
</dbReference>
<sequence length="333" mass="35520">MRAFGLQAFAVLIVLFPSATRAEVRLEGWFIAEQECAATQSIRTGANPGGVTTEVRHAYDMLAGNKESPSHYLIRVPGAEPERRWVAAGCGVHAVAAKSSPTPPDNGGGGQPQRVDFVLAASWQPGFCETRPDKTECTTQTNGRFDASNFSLHGLWPQPRSNVYCQVAPDVAADDKAGRWEALPEVTLDGDTRSELDKVMPGTASLLERHEWVKHGTCYGDTMEEYFADSLAIMSDLNASAARELFAENVGATLTAVQIREAFDASFGPGAGSRVRVSCVTDPSNGRRLIGEITIGLSGEIDDEANLSDLIFAATPTDDAGCTQGIVDAAGLQ</sequence>
<dbReference type="EMBL" id="JBDPGJ010000001">
    <property type="protein sequence ID" value="MEX0405081.1"/>
    <property type="molecule type" value="Genomic_DNA"/>
</dbReference>
<dbReference type="PROSITE" id="PS00530">
    <property type="entry name" value="RNASE_T2_1"/>
    <property type="match status" value="1"/>
</dbReference>
<comment type="similarity">
    <text evidence="1 2">Belongs to the RNase T2 family.</text>
</comment>
<dbReference type="InterPro" id="IPR039378">
    <property type="entry name" value="RNase_T2_prok"/>
</dbReference>
<dbReference type="SUPFAM" id="SSF55895">
    <property type="entry name" value="Ribonuclease Rh-like"/>
    <property type="match status" value="1"/>
</dbReference>
<reference evidence="3 4" key="1">
    <citation type="submission" date="2024-05" db="EMBL/GenBank/DDBJ databases">
        <authorList>
            <person name="Jiang F."/>
        </authorList>
    </citation>
    <scope>NUCLEOTIDE SEQUENCE [LARGE SCALE GENOMIC DNA]</scope>
    <source>
        <strain evidence="3 4">LZ166</strain>
    </source>
</reference>
<proteinExistence type="inferred from homology"/>